<dbReference type="GO" id="GO:0006487">
    <property type="term" value="P:protein N-linked glycosylation"/>
    <property type="evidence" value="ECO:0007669"/>
    <property type="project" value="TreeGrafter"/>
</dbReference>
<dbReference type="HOGENOM" id="CLU_035511_0_0_1"/>
<keyword evidence="2" id="KW-1185">Reference proteome</keyword>
<gene>
    <name evidence="1" type="ORF">W97_04282</name>
</gene>
<dbReference type="eggNOG" id="ENOG502S04M">
    <property type="taxonomic scope" value="Eukaryota"/>
</dbReference>
<protein>
    <submittedName>
        <fullName evidence="1">Uncharacterized protein</fullName>
    </submittedName>
</protein>
<dbReference type="EMBL" id="JH767571">
    <property type="protein sequence ID" value="EON65047.1"/>
    <property type="molecule type" value="Genomic_DNA"/>
</dbReference>
<dbReference type="GO" id="GO:0046921">
    <property type="term" value="F:alpha-(1-&gt;6)-fucosyltransferase activity"/>
    <property type="evidence" value="ECO:0007669"/>
    <property type="project" value="TreeGrafter"/>
</dbReference>
<sequence>MSFLSSPPPSPSLPSFLPRHGKRPAALFFRLRLYRRLLLGLCGLILLAWIGTHSSASSHHSSHAQVLFPQGAGQRYELVGGSSLPDEPCALIVTDKRGKSKWTVWIPQRSSLLQAAQYAELCAQSAEISERLAGGKRGGYRKTHERLYPTAKDPFFVDVEEAEAEGLLPERFPQLTLEVHTLPNGKSEETGKAPMMVCERSLTYMLESTEAGLGKTLMGLWMAYGLAQKEGRAFFIDDKRWAYGSFSNYFVPPPPAPCLPPPSYHTLPCPHTARHLLVSASTLPHVFGHAPTTELADPRKLDPRHQRRLFALARTGYEALFRLTPDDSRYVDERAVSLFSAAKENGGISIGLHVRRGDCHPFEYQYQRDYLPLDRYLDAAHEVLASRNRHTSNISMLSSAAPAEASTSSSASPDPLAHHLATTSSRIVLASDDPDVYAAPEMAHITTRAQDRIVLASKATLAHHSPKPQNNKQGFVDEQDGWDRGFYSAVFWNLGRGRSFLATPTTSAGKATEEKVPEQVMRLRELVGRAYLLDLGVLAQTDAVVCGVSAAGCRLLAVMMGEKAVLDGAWRNVDAGLGWRGID</sequence>
<evidence type="ECO:0000313" key="2">
    <source>
        <dbReference type="Proteomes" id="UP000016924"/>
    </source>
</evidence>
<dbReference type="RefSeq" id="XP_007780364.1">
    <property type="nucleotide sequence ID" value="XM_007782174.1"/>
</dbReference>
<evidence type="ECO:0000313" key="1">
    <source>
        <dbReference type="EMBL" id="EON65047.1"/>
    </source>
</evidence>
<dbReference type="OMA" id="HEMLPCP"/>
<dbReference type="PANTHER" id="PTHR13132">
    <property type="entry name" value="ALPHA- 1,6 -FUCOSYLTRANSFERASE"/>
    <property type="match status" value="1"/>
</dbReference>
<dbReference type="GeneID" id="19901593"/>
<dbReference type="AlphaFoldDB" id="R7YSZ8"/>
<dbReference type="PANTHER" id="PTHR13132:SF29">
    <property type="entry name" value="ALPHA-(1,6)-FUCOSYLTRANSFERASE"/>
    <property type="match status" value="1"/>
</dbReference>
<dbReference type="OrthoDB" id="2392789at2759"/>
<name>R7YSZ8_CONA1</name>
<organism evidence="1 2">
    <name type="scientific">Coniosporium apollinis (strain CBS 100218)</name>
    <name type="common">Rock-inhabiting black yeast</name>
    <dbReference type="NCBI Taxonomy" id="1168221"/>
    <lineage>
        <taxon>Eukaryota</taxon>
        <taxon>Fungi</taxon>
        <taxon>Dikarya</taxon>
        <taxon>Ascomycota</taxon>
        <taxon>Pezizomycotina</taxon>
        <taxon>Dothideomycetes</taxon>
        <taxon>Dothideomycetes incertae sedis</taxon>
        <taxon>Coniosporium</taxon>
    </lineage>
</organism>
<proteinExistence type="predicted"/>
<reference evidence="2" key="1">
    <citation type="submission" date="2012-06" db="EMBL/GenBank/DDBJ databases">
        <title>The genome sequence of Coniosporium apollinis CBS 100218.</title>
        <authorList>
            <consortium name="The Broad Institute Genome Sequencing Platform"/>
            <person name="Cuomo C."/>
            <person name="Gorbushina A."/>
            <person name="Noack S."/>
            <person name="Walker B."/>
            <person name="Young S.K."/>
            <person name="Zeng Q."/>
            <person name="Gargeya S."/>
            <person name="Fitzgerald M."/>
            <person name="Haas B."/>
            <person name="Abouelleil A."/>
            <person name="Alvarado L."/>
            <person name="Arachchi H.M."/>
            <person name="Berlin A.M."/>
            <person name="Chapman S.B."/>
            <person name="Goldberg J."/>
            <person name="Griggs A."/>
            <person name="Gujja S."/>
            <person name="Hansen M."/>
            <person name="Howarth C."/>
            <person name="Imamovic A."/>
            <person name="Larimer J."/>
            <person name="McCowan C."/>
            <person name="Montmayeur A."/>
            <person name="Murphy C."/>
            <person name="Neiman D."/>
            <person name="Pearson M."/>
            <person name="Priest M."/>
            <person name="Roberts A."/>
            <person name="Saif S."/>
            <person name="Shea T."/>
            <person name="Sisk P."/>
            <person name="Sykes S."/>
            <person name="Wortman J."/>
            <person name="Nusbaum C."/>
            <person name="Birren B."/>
        </authorList>
    </citation>
    <scope>NUCLEOTIDE SEQUENCE [LARGE SCALE GENOMIC DNA]</scope>
    <source>
        <strain evidence="2">CBS 100218</strain>
    </source>
</reference>
<accession>R7YSZ8</accession>
<dbReference type="Proteomes" id="UP000016924">
    <property type="component" value="Unassembled WGS sequence"/>
</dbReference>